<proteinExistence type="predicted"/>
<sequence length="97" mass="10609">MDYCHRFPALVLENPPYPAHLSVSCCNTPNLDCCSANNPDSTLNSTLTVHHGDRRTAGHIRQHAGSVTVPAGGALSLRGCQQPQEARMMITSRQIRR</sequence>
<evidence type="ECO:0000313" key="1">
    <source>
        <dbReference type="EMBL" id="MCJ8743120.1"/>
    </source>
</evidence>
<keyword evidence="2" id="KW-1185">Reference proteome</keyword>
<evidence type="ECO:0000313" key="2">
    <source>
        <dbReference type="Proteomes" id="UP000830395"/>
    </source>
</evidence>
<comment type="caution">
    <text evidence="1">The sequence shown here is derived from an EMBL/GenBank/DDBJ whole genome shotgun (WGS) entry which is preliminary data.</text>
</comment>
<gene>
    <name evidence="1" type="ORF">PDJAM_G00090230</name>
</gene>
<name>A0ACC5Z607_9TELE</name>
<dbReference type="Proteomes" id="UP000830395">
    <property type="component" value="Chromosome 18"/>
</dbReference>
<protein>
    <submittedName>
        <fullName evidence="1">Uncharacterized protein</fullName>
    </submittedName>
</protein>
<reference evidence="1" key="1">
    <citation type="submission" date="2020-02" db="EMBL/GenBank/DDBJ databases">
        <title>Genome sequencing of the panga catfish, Pangasius djambal.</title>
        <authorList>
            <person name="Wen M."/>
            <person name="Zahm M."/>
            <person name="Roques C."/>
            <person name="Cabau C."/>
            <person name="Klopp C."/>
            <person name="Donnadieu C."/>
            <person name="Jouanno E."/>
            <person name="Avarre J.-C."/>
            <person name="Campet M."/>
            <person name="Ha T."/>
            <person name="Dugue R."/>
            <person name="Lampietro C."/>
            <person name="Louis A."/>
            <person name="Herpin A."/>
            <person name="Echchiki A."/>
            <person name="Berthelot C."/>
            <person name="Parey E."/>
            <person name="Roest-Crollius H."/>
            <person name="Braasch I."/>
            <person name="Postlethwait J.H."/>
            <person name="Bobe J."/>
            <person name="Montfort J."/>
            <person name="Bouchez O."/>
            <person name="Begum T."/>
            <person name="Schartl M."/>
            <person name="Gustiano R."/>
            <person name="Guiguen Y."/>
        </authorList>
    </citation>
    <scope>NUCLEOTIDE SEQUENCE</scope>
    <source>
        <strain evidence="1">Pdj_M5554</strain>
    </source>
</reference>
<dbReference type="EMBL" id="CM040992">
    <property type="protein sequence ID" value="MCJ8743120.1"/>
    <property type="molecule type" value="Genomic_DNA"/>
</dbReference>
<organism evidence="1 2">
    <name type="scientific">Pangasius djambal</name>
    <dbReference type="NCBI Taxonomy" id="1691987"/>
    <lineage>
        <taxon>Eukaryota</taxon>
        <taxon>Metazoa</taxon>
        <taxon>Chordata</taxon>
        <taxon>Craniata</taxon>
        <taxon>Vertebrata</taxon>
        <taxon>Euteleostomi</taxon>
        <taxon>Actinopterygii</taxon>
        <taxon>Neopterygii</taxon>
        <taxon>Teleostei</taxon>
        <taxon>Ostariophysi</taxon>
        <taxon>Siluriformes</taxon>
        <taxon>Pangasiidae</taxon>
        <taxon>Pangasius</taxon>
    </lineage>
</organism>
<accession>A0ACC5Z607</accession>